<comment type="caution">
    <text evidence="2">The sequence shown here is derived from an EMBL/GenBank/DDBJ whole genome shotgun (WGS) entry which is preliminary data.</text>
</comment>
<protein>
    <submittedName>
        <fullName evidence="2">Uncharacterized protein</fullName>
    </submittedName>
</protein>
<feature type="non-terminal residue" evidence="2">
    <location>
        <position position="1"/>
    </location>
</feature>
<accession>A0ABN9QIL7</accession>
<proteinExistence type="predicted"/>
<feature type="compositionally biased region" description="Basic and acidic residues" evidence="1">
    <location>
        <begin position="114"/>
        <end position="124"/>
    </location>
</feature>
<feature type="compositionally biased region" description="Gly residues" evidence="1">
    <location>
        <begin position="76"/>
        <end position="89"/>
    </location>
</feature>
<evidence type="ECO:0000313" key="2">
    <source>
        <dbReference type="EMBL" id="CAK0805859.1"/>
    </source>
</evidence>
<dbReference type="Proteomes" id="UP001189429">
    <property type="component" value="Unassembled WGS sequence"/>
</dbReference>
<feature type="compositionally biased region" description="Low complexity" evidence="1">
    <location>
        <begin position="129"/>
        <end position="141"/>
    </location>
</feature>
<reference evidence="2" key="1">
    <citation type="submission" date="2023-10" db="EMBL/GenBank/DDBJ databases">
        <authorList>
            <person name="Chen Y."/>
            <person name="Shah S."/>
            <person name="Dougan E. K."/>
            <person name="Thang M."/>
            <person name="Chan C."/>
        </authorList>
    </citation>
    <scope>NUCLEOTIDE SEQUENCE [LARGE SCALE GENOMIC DNA]</scope>
</reference>
<keyword evidence="3" id="KW-1185">Reference proteome</keyword>
<evidence type="ECO:0000256" key="1">
    <source>
        <dbReference type="SAM" id="MobiDB-lite"/>
    </source>
</evidence>
<gene>
    <name evidence="2" type="ORF">PCOR1329_LOCUS12273</name>
</gene>
<dbReference type="EMBL" id="CAUYUJ010003570">
    <property type="protein sequence ID" value="CAK0805859.1"/>
    <property type="molecule type" value="Genomic_DNA"/>
</dbReference>
<organism evidence="2 3">
    <name type="scientific">Prorocentrum cordatum</name>
    <dbReference type="NCBI Taxonomy" id="2364126"/>
    <lineage>
        <taxon>Eukaryota</taxon>
        <taxon>Sar</taxon>
        <taxon>Alveolata</taxon>
        <taxon>Dinophyceae</taxon>
        <taxon>Prorocentrales</taxon>
        <taxon>Prorocentraceae</taxon>
        <taxon>Prorocentrum</taxon>
    </lineage>
</organism>
<sequence length="174" mass="19395">GKRNSTRARTRGRIDRVWARWWLREITALMLHRREEDRQVRCGGRFWCGCWTRRRRTITSKMTTELDAQGLRGAEGPPGCGACEGGEGRGAAEPATGGRACSPTEWSSTIRAVSRNEEVLRERSPGFVSPFSGPQSQSQSSRLRAPNIVDENQVPWESSGAQHPFPPGPVSFMQ</sequence>
<name>A0ABN9QIL7_9DINO</name>
<evidence type="ECO:0000313" key="3">
    <source>
        <dbReference type="Proteomes" id="UP001189429"/>
    </source>
</evidence>
<feature type="compositionally biased region" description="Low complexity" evidence="1">
    <location>
        <begin position="91"/>
        <end position="100"/>
    </location>
</feature>
<feature type="compositionally biased region" description="Pro residues" evidence="1">
    <location>
        <begin position="164"/>
        <end position="174"/>
    </location>
</feature>
<feature type="region of interest" description="Disordered" evidence="1">
    <location>
        <begin position="70"/>
        <end position="174"/>
    </location>
</feature>